<dbReference type="SUPFAM" id="SSF53448">
    <property type="entry name" value="Nucleotide-diphospho-sugar transferases"/>
    <property type="match status" value="1"/>
</dbReference>
<dbReference type="InterPro" id="IPR050834">
    <property type="entry name" value="Glycosyltransf_2"/>
</dbReference>
<dbReference type="EMBL" id="QHHQ01000001">
    <property type="protein sequence ID" value="RAI03663.1"/>
    <property type="molecule type" value="Genomic_DNA"/>
</dbReference>
<sequence length="333" mass="35579">MRAWSRDSSGCASSQSMEETKPLPDVSVIIAAYCAEDSIATSIASALAQDVDLEVIVVDDASPDGTAEAAEAVDDPRVRVLRLEDNGGPGVARNSGFAAATGTFIAVLDADDAFRPGRLARCLARGEDADIIIDSITIEETGRPARTLDVAEAAGGPTLDLTDYVRLNSPMARKDTLGYTKPLFRRTFLEANGLHYDPLLRIGEDYLLMAEALACGARCAVVPDAGYVYRRRAGSISARLGVRHIEAMLAADVCFEAHHTLCEEVVEAIAARRSALSDALAFAEAIEQLKARRPVSAAVAVMRRPRSAIHFRYPIGARLHRLFRGGAPEAAAS</sequence>
<reference evidence="2 3" key="1">
    <citation type="submission" date="2018-05" db="EMBL/GenBank/DDBJ databases">
        <title>Acuticoccus sediminis sp. nov., isolated from deep-sea sediment of Indian Ocean.</title>
        <authorList>
            <person name="Liu X."/>
            <person name="Lai Q."/>
            <person name="Du Y."/>
            <person name="Sun F."/>
            <person name="Zhang X."/>
            <person name="Wang S."/>
            <person name="Shao Z."/>
        </authorList>
    </citation>
    <scope>NUCLEOTIDE SEQUENCE [LARGE SCALE GENOMIC DNA]</scope>
    <source>
        <strain evidence="2 3">PTG4-2</strain>
    </source>
</reference>
<keyword evidence="3" id="KW-1185">Reference proteome</keyword>
<evidence type="ECO:0000313" key="3">
    <source>
        <dbReference type="Proteomes" id="UP000249590"/>
    </source>
</evidence>
<proteinExistence type="predicted"/>
<dbReference type="InterPro" id="IPR029044">
    <property type="entry name" value="Nucleotide-diphossugar_trans"/>
</dbReference>
<dbReference type="GO" id="GO:0016740">
    <property type="term" value="F:transferase activity"/>
    <property type="evidence" value="ECO:0007669"/>
    <property type="project" value="UniProtKB-KW"/>
</dbReference>
<gene>
    <name evidence="2" type="ORF">DLJ53_04045</name>
</gene>
<dbReference type="CDD" id="cd00761">
    <property type="entry name" value="Glyco_tranf_GTA_type"/>
    <property type="match status" value="1"/>
</dbReference>
<evidence type="ECO:0000259" key="1">
    <source>
        <dbReference type="Pfam" id="PF00535"/>
    </source>
</evidence>
<dbReference type="PANTHER" id="PTHR43685:SF2">
    <property type="entry name" value="GLYCOSYLTRANSFERASE 2-LIKE DOMAIN-CONTAINING PROTEIN"/>
    <property type="match status" value="1"/>
</dbReference>
<feature type="domain" description="Glycosyltransferase 2-like" evidence="1">
    <location>
        <begin position="27"/>
        <end position="147"/>
    </location>
</feature>
<dbReference type="Pfam" id="PF00535">
    <property type="entry name" value="Glycos_transf_2"/>
    <property type="match status" value="1"/>
</dbReference>
<name>A0A8B2NWB3_9HYPH</name>
<keyword evidence="2" id="KW-0808">Transferase</keyword>
<comment type="caution">
    <text evidence="2">The sequence shown here is derived from an EMBL/GenBank/DDBJ whole genome shotgun (WGS) entry which is preliminary data.</text>
</comment>
<dbReference type="AlphaFoldDB" id="A0A8B2NWB3"/>
<accession>A0A8B2NWB3</accession>
<dbReference type="PANTHER" id="PTHR43685">
    <property type="entry name" value="GLYCOSYLTRANSFERASE"/>
    <property type="match status" value="1"/>
</dbReference>
<evidence type="ECO:0000313" key="2">
    <source>
        <dbReference type="EMBL" id="RAI03663.1"/>
    </source>
</evidence>
<protein>
    <submittedName>
        <fullName evidence="2">Glycosyl transferase</fullName>
    </submittedName>
</protein>
<dbReference type="Proteomes" id="UP000249590">
    <property type="component" value="Unassembled WGS sequence"/>
</dbReference>
<dbReference type="InterPro" id="IPR001173">
    <property type="entry name" value="Glyco_trans_2-like"/>
</dbReference>
<organism evidence="2 3">
    <name type="scientific">Acuticoccus sediminis</name>
    <dbReference type="NCBI Taxonomy" id="2184697"/>
    <lineage>
        <taxon>Bacteria</taxon>
        <taxon>Pseudomonadati</taxon>
        <taxon>Pseudomonadota</taxon>
        <taxon>Alphaproteobacteria</taxon>
        <taxon>Hyphomicrobiales</taxon>
        <taxon>Amorphaceae</taxon>
        <taxon>Acuticoccus</taxon>
    </lineage>
</organism>
<dbReference type="Gene3D" id="3.90.550.10">
    <property type="entry name" value="Spore Coat Polysaccharide Biosynthesis Protein SpsA, Chain A"/>
    <property type="match status" value="1"/>
</dbReference>